<evidence type="ECO:0000313" key="2">
    <source>
        <dbReference type="EMBL" id="KAF2007839.1"/>
    </source>
</evidence>
<name>A0A6A5X4J0_9PLEO</name>
<keyword evidence="3" id="KW-1185">Reference proteome</keyword>
<dbReference type="OrthoDB" id="3760579at2759"/>
<gene>
    <name evidence="2" type="ORF">P154DRAFT_528512</name>
</gene>
<evidence type="ECO:0000313" key="3">
    <source>
        <dbReference type="Proteomes" id="UP000799779"/>
    </source>
</evidence>
<reference evidence="2" key="1">
    <citation type="journal article" date="2020" name="Stud. Mycol.">
        <title>101 Dothideomycetes genomes: a test case for predicting lifestyles and emergence of pathogens.</title>
        <authorList>
            <person name="Haridas S."/>
            <person name="Albert R."/>
            <person name="Binder M."/>
            <person name="Bloem J."/>
            <person name="Labutti K."/>
            <person name="Salamov A."/>
            <person name="Andreopoulos B."/>
            <person name="Baker S."/>
            <person name="Barry K."/>
            <person name="Bills G."/>
            <person name="Bluhm B."/>
            <person name="Cannon C."/>
            <person name="Castanera R."/>
            <person name="Culley D."/>
            <person name="Daum C."/>
            <person name="Ezra D."/>
            <person name="Gonzalez J."/>
            <person name="Henrissat B."/>
            <person name="Kuo A."/>
            <person name="Liang C."/>
            <person name="Lipzen A."/>
            <person name="Lutzoni F."/>
            <person name="Magnuson J."/>
            <person name="Mondo S."/>
            <person name="Nolan M."/>
            <person name="Ohm R."/>
            <person name="Pangilinan J."/>
            <person name="Park H.-J."/>
            <person name="Ramirez L."/>
            <person name="Alfaro M."/>
            <person name="Sun H."/>
            <person name="Tritt A."/>
            <person name="Yoshinaga Y."/>
            <person name="Zwiers L.-H."/>
            <person name="Turgeon B."/>
            <person name="Goodwin S."/>
            <person name="Spatafora J."/>
            <person name="Crous P."/>
            <person name="Grigoriev I."/>
        </authorList>
    </citation>
    <scope>NUCLEOTIDE SEQUENCE</scope>
    <source>
        <strain evidence="2">CBS 123094</strain>
    </source>
</reference>
<feature type="region of interest" description="Disordered" evidence="1">
    <location>
        <begin position="1"/>
        <end position="24"/>
    </location>
</feature>
<dbReference type="Proteomes" id="UP000799779">
    <property type="component" value="Unassembled WGS sequence"/>
</dbReference>
<evidence type="ECO:0000256" key="1">
    <source>
        <dbReference type="SAM" id="MobiDB-lite"/>
    </source>
</evidence>
<organism evidence="2 3">
    <name type="scientific">Amniculicola lignicola CBS 123094</name>
    <dbReference type="NCBI Taxonomy" id="1392246"/>
    <lineage>
        <taxon>Eukaryota</taxon>
        <taxon>Fungi</taxon>
        <taxon>Dikarya</taxon>
        <taxon>Ascomycota</taxon>
        <taxon>Pezizomycotina</taxon>
        <taxon>Dothideomycetes</taxon>
        <taxon>Pleosporomycetidae</taxon>
        <taxon>Pleosporales</taxon>
        <taxon>Amniculicolaceae</taxon>
        <taxon>Amniculicola</taxon>
    </lineage>
</organism>
<sequence>MTDIVDLSNDDLIPTPQRGKRKRSEPASHYTYYCARCKSTLQSNSSVYFLPFCGCLYCGPCVLKQIVGVLNSEGPLGRAAVDLILINKGDEMKPPALSINLFKCRKRGHPPLAGAIECYGTACYICTGEDSSSPKCIYLPYAWVVLLGLIWMYEEHQPSDQLGCPLRMNNFRSRLMPLELPQVF</sequence>
<dbReference type="AlphaFoldDB" id="A0A6A5X4J0"/>
<protein>
    <submittedName>
        <fullName evidence="2">Uncharacterized protein</fullName>
    </submittedName>
</protein>
<dbReference type="EMBL" id="ML977556">
    <property type="protein sequence ID" value="KAF2007839.1"/>
    <property type="molecule type" value="Genomic_DNA"/>
</dbReference>
<proteinExistence type="predicted"/>
<accession>A0A6A5X4J0</accession>